<gene>
    <name evidence="2" type="ORF">PAXINDRAFT_12221</name>
</gene>
<dbReference type="AlphaFoldDB" id="A0A0C9U687"/>
<proteinExistence type="predicted"/>
<sequence>MHSLLSIQSKTQVHMSASTSQPTFNPAPSADSAAQFHHLIQFPLHCPSRSRNSSSIKSQIQPRAGCNNSTSTCPSVSNEDRRHPFRCRTTSTSRAASNVAHLTTASSSSSPRYVTVSLFPTPTPPHNYNDHPPETEKPSVYSHASAVPSAHCKSPSAASVNEKSLRHIGEAALDDSDSSEGVASESVGDGEIDDAEVASVLSRPMMPQTRRLSCGKAEPSHPSPLSRLAGQKRCTEDEEEERKGHDEDDKASASSLSTDTDGKPLDDLLFALKVPHNNSTTTPSACHRLSIPGYDDRIYVSPVNHVLAYLAAIL</sequence>
<feature type="region of interest" description="Disordered" evidence="1">
    <location>
        <begin position="48"/>
        <end position="83"/>
    </location>
</feature>
<name>A0A0C9U687_PAXIN</name>
<accession>A0A0C9U687</accession>
<feature type="compositionally biased region" description="Polar residues" evidence="1">
    <location>
        <begin position="1"/>
        <end position="26"/>
    </location>
</feature>
<dbReference type="EMBL" id="KN819339">
    <property type="protein sequence ID" value="KIJ14952.1"/>
    <property type="molecule type" value="Genomic_DNA"/>
</dbReference>
<feature type="compositionally biased region" description="Basic and acidic residues" evidence="1">
    <location>
        <begin position="241"/>
        <end position="251"/>
    </location>
</feature>
<protein>
    <submittedName>
        <fullName evidence="2">Uncharacterized protein</fullName>
    </submittedName>
</protein>
<evidence type="ECO:0000256" key="1">
    <source>
        <dbReference type="SAM" id="MobiDB-lite"/>
    </source>
</evidence>
<reference evidence="2 3" key="1">
    <citation type="submission" date="2014-06" db="EMBL/GenBank/DDBJ databases">
        <authorList>
            <consortium name="DOE Joint Genome Institute"/>
            <person name="Kuo A."/>
            <person name="Kohler A."/>
            <person name="Nagy L.G."/>
            <person name="Floudas D."/>
            <person name="Copeland A."/>
            <person name="Barry K.W."/>
            <person name="Cichocki N."/>
            <person name="Veneault-Fourrey C."/>
            <person name="LaButti K."/>
            <person name="Lindquist E.A."/>
            <person name="Lipzen A."/>
            <person name="Lundell T."/>
            <person name="Morin E."/>
            <person name="Murat C."/>
            <person name="Sun H."/>
            <person name="Tunlid A."/>
            <person name="Henrissat B."/>
            <person name="Grigoriev I.V."/>
            <person name="Hibbett D.S."/>
            <person name="Martin F."/>
            <person name="Nordberg H.P."/>
            <person name="Cantor M.N."/>
            <person name="Hua S.X."/>
        </authorList>
    </citation>
    <scope>NUCLEOTIDE SEQUENCE [LARGE SCALE GENOMIC DNA]</scope>
    <source>
        <strain evidence="2 3">ATCC 200175</strain>
    </source>
</reference>
<dbReference type="OrthoDB" id="60955at2759"/>
<feature type="compositionally biased region" description="Polar residues" evidence="1">
    <location>
        <begin position="66"/>
        <end position="77"/>
    </location>
</feature>
<dbReference type="Proteomes" id="UP000053647">
    <property type="component" value="Unassembled WGS sequence"/>
</dbReference>
<feature type="region of interest" description="Disordered" evidence="1">
    <location>
        <begin position="171"/>
        <end position="260"/>
    </location>
</feature>
<evidence type="ECO:0000313" key="3">
    <source>
        <dbReference type="Proteomes" id="UP000053647"/>
    </source>
</evidence>
<dbReference type="HOGENOM" id="CLU_885959_0_0_1"/>
<evidence type="ECO:0000313" key="2">
    <source>
        <dbReference type="EMBL" id="KIJ14952.1"/>
    </source>
</evidence>
<feature type="compositionally biased region" description="Low complexity" evidence="1">
    <location>
        <begin position="49"/>
        <end position="61"/>
    </location>
</feature>
<reference evidence="3" key="2">
    <citation type="submission" date="2015-01" db="EMBL/GenBank/DDBJ databases">
        <title>Evolutionary Origins and Diversification of the Mycorrhizal Mutualists.</title>
        <authorList>
            <consortium name="DOE Joint Genome Institute"/>
            <consortium name="Mycorrhizal Genomics Consortium"/>
            <person name="Kohler A."/>
            <person name="Kuo A."/>
            <person name="Nagy L.G."/>
            <person name="Floudas D."/>
            <person name="Copeland A."/>
            <person name="Barry K.W."/>
            <person name="Cichocki N."/>
            <person name="Veneault-Fourrey C."/>
            <person name="LaButti K."/>
            <person name="Lindquist E.A."/>
            <person name="Lipzen A."/>
            <person name="Lundell T."/>
            <person name="Morin E."/>
            <person name="Murat C."/>
            <person name="Riley R."/>
            <person name="Ohm R."/>
            <person name="Sun H."/>
            <person name="Tunlid A."/>
            <person name="Henrissat B."/>
            <person name="Grigoriev I.V."/>
            <person name="Hibbett D.S."/>
            <person name="Martin F."/>
        </authorList>
    </citation>
    <scope>NUCLEOTIDE SEQUENCE [LARGE SCALE GENOMIC DNA]</scope>
    <source>
        <strain evidence="3">ATCC 200175</strain>
    </source>
</reference>
<feature type="region of interest" description="Disordered" evidence="1">
    <location>
        <begin position="1"/>
        <end position="31"/>
    </location>
</feature>
<keyword evidence="3" id="KW-1185">Reference proteome</keyword>
<organism evidence="2 3">
    <name type="scientific">Paxillus involutus ATCC 200175</name>
    <dbReference type="NCBI Taxonomy" id="664439"/>
    <lineage>
        <taxon>Eukaryota</taxon>
        <taxon>Fungi</taxon>
        <taxon>Dikarya</taxon>
        <taxon>Basidiomycota</taxon>
        <taxon>Agaricomycotina</taxon>
        <taxon>Agaricomycetes</taxon>
        <taxon>Agaricomycetidae</taxon>
        <taxon>Boletales</taxon>
        <taxon>Paxilineae</taxon>
        <taxon>Paxillaceae</taxon>
        <taxon>Paxillus</taxon>
    </lineage>
</organism>